<dbReference type="KEGG" id="hyf:DTO96_100655"/>
<dbReference type="SMART" id="SM00642">
    <property type="entry name" value="Aamy"/>
    <property type="match status" value="1"/>
</dbReference>
<accession>A0A345D9A1</accession>
<reference evidence="6" key="1">
    <citation type="submission" date="2018-07" db="EMBL/GenBank/DDBJ databases">
        <authorList>
            <person name="Kim H."/>
        </authorList>
    </citation>
    <scope>NUCLEOTIDE SEQUENCE [LARGE SCALE GENOMIC DNA]</scope>
    <source>
        <strain evidence="6">F02</strain>
    </source>
</reference>
<dbReference type="GO" id="GO:0004135">
    <property type="term" value="F:amylo-alpha-1,6-glucosidase activity"/>
    <property type="evidence" value="ECO:0007669"/>
    <property type="project" value="InterPro"/>
</dbReference>
<keyword evidence="2 5" id="KW-0378">Hydrolase</keyword>
<dbReference type="GO" id="GO:0005980">
    <property type="term" value="P:glycogen catabolic process"/>
    <property type="evidence" value="ECO:0007669"/>
    <property type="project" value="InterPro"/>
</dbReference>
<dbReference type="AlphaFoldDB" id="A0A345D9A1"/>
<keyword evidence="6" id="KW-1185">Reference proteome</keyword>
<dbReference type="Gene3D" id="3.20.20.80">
    <property type="entry name" value="Glycosidases"/>
    <property type="match status" value="1"/>
</dbReference>
<dbReference type="InterPro" id="IPR044505">
    <property type="entry name" value="GlgX_Isoamylase_N_E_set"/>
</dbReference>
<dbReference type="EMBL" id="CP031124">
    <property type="protein sequence ID" value="AXF84939.1"/>
    <property type="molecule type" value="Genomic_DNA"/>
</dbReference>
<dbReference type="CDD" id="cd11326">
    <property type="entry name" value="AmyAc_Glg_debranch"/>
    <property type="match status" value="1"/>
</dbReference>
<dbReference type="InterPro" id="IPR004193">
    <property type="entry name" value="Glyco_hydro_13_N"/>
</dbReference>
<organism evidence="5 6">
    <name type="scientific">Ephemeroptericola cinctiostellae</name>
    <dbReference type="NCBI Taxonomy" id="2268024"/>
    <lineage>
        <taxon>Bacteria</taxon>
        <taxon>Pseudomonadati</taxon>
        <taxon>Pseudomonadota</taxon>
        <taxon>Betaproteobacteria</taxon>
        <taxon>Burkholderiales</taxon>
        <taxon>Burkholderiaceae</taxon>
        <taxon>Ephemeroptericola</taxon>
    </lineage>
</organism>
<evidence type="ECO:0000259" key="4">
    <source>
        <dbReference type="SMART" id="SM00642"/>
    </source>
</evidence>
<evidence type="ECO:0000313" key="6">
    <source>
        <dbReference type="Proteomes" id="UP000252182"/>
    </source>
</evidence>
<dbReference type="InterPro" id="IPR014756">
    <property type="entry name" value="Ig_E-set"/>
</dbReference>
<name>A0A345D9A1_9BURK</name>
<comment type="similarity">
    <text evidence="1">Belongs to the glycosyl hydrolase 13 family.</text>
</comment>
<dbReference type="RefSeq" id="WP_157964310.1">
    <property type="nucleotide sequence ID" value="NZ_CP031124.1"/>
</dbReference>
<protein>
    <submittedName>
        <fullName evidence="5">Glycogen debranching enzyme</fullName>
        <ecNumber evidence="5">3.2.1.-</ecNumber>
    </submittedName>
</protein>
<dbReference type="InterPro" id="IPR013783">
    <property type="entry name" value="Ig-like_fold"/>
</dbReference>
<dbReference type="NCBIfam" id="TIGR02100">
    <property type="entry name" value="glgX_debranch"/>
    <property type="match status" value="1"/>
</dbReference>
<dbReference type="Proteomes" id="UP000252182">
    <property type="component" value="Chromosome"/>
</dbReference>
<evidence type="ECO:0000256" key="1">
    <source>
        <dbReference type="ARBA" id="ARBA00008061"/>
    </source>
</evidence>
<proteinExistence type="inferred from homology"/>
<gene>
    <name evidence="5" type="primary">glgX</name>
    <name evidence="5" type="ORF">DTO96_100655</name>
</gene>
<sequence>MDFLIKNGQPSPLGVSIDDWGINVAVLAPNAAAIYFCVFDVNEHEVARVLLPARTGDVHHVSIGALEIPSAGLWYGLRAEGEYNPSVGLFYDPNKLLVDPYAIELNRSFVYDEVLSEPKSAGVDTAPWVPKAIFRREQADEGAGQNDQSHLLRFDAMHPVSTPPQFIYELSVKAFTQLHPDVPEHVRGTVAALREPCVIEHLLTLGVDTLELMPIAAWVNERHLVHLGLHNAWGYNPVAMMATEPRLCPGGWRELRDTVAALKAVGIQVILDVVFNHTGEGDVFGPILSMRGLDNRYYYKHNDGFQLINDTGCGNTIACEREGVVQLMMDTMRHWILKTGVAGFRFDLATVMGRLPTGFSNQAPLLSMMKNDPLLSQALLIAEPWDVGPGGYQLGHFQSPWLEWNDKYRDDVRRYWQGQPNALGGLATRLSGSSDVFAHDGRTPKASVNFIAAHDGFCLRDVVSYSHKYNQNNGEQNRDGSNDNHSWSHCVEGELPDDADLVAIQQLKDNRMQDIRALLTMLFVSQGTVMLTAGDELGRTQRGNNNAYAQDNEVTWIDWVNADQSLIGFVGGLSALRRSLRTLHFDHFLTGQMEGDARLADVHWWRTDGQEMQVGDWYSGSRCLGLSLYHDGESVLLWFNAGFEAVPLTLPAPHAGCEWRLACDSHTAQLGGDVDEKAAVLGGRSVQVWCELC</sequence>
<evidence type="ECO:0000256" key="2">
    <source>
        <dbReference type="ARBA" id="ARBA00022801"/>
    </source>
</evidence>
<dbReference type="InterPro" id="IPR006047">
    <property type="entry name" value="GH13_cat_dom"/>
</dbReference>
<dbReference type="EC" id="3.2.1.-" evidence="5"/>
<dbReference type="CDD" id="cd02856">
    <property type="entry name" value="E_set_GDE_Isoamylase_N"/>
    <property type="match status" value="1"/>
</dbReference>
<dbReference type="Gene3D" id="2.60.40.10">
    <property type="entry name" value="Immunoglobulins"/>
    <property type="match status" value="1"/>
</dbReference>
<dbReference type="SUPFAM" id="SSF51011">
    <property type="entry name" value="Glycosyl hydrolase domain"/>
    <property type="match status" value="1"/>
</dbReference>
<evidence type="ECO:0000313" key="5">
    <source>
        <dbReference type="EMBL" id="AXF84939.1"/>
    </source>
</evidence>
<dbReference type="InterPro" id="IPR011837">
    <property type="entry name" value="Glycogen_debranch_GlgX"/>
</dbReference>
<keyword evidence="3 5" id="KW-0326">Glycosidase</keyword>
<dbReference type="Gene3D" id="2.60.40.1180">
    <property type="entry name" value="Golgi alpha-mannosidase II"/>
    <property type="match status" value="1"/>
</dbReference>
<dbReference type="InterPro" id="IPR017853">
    <property type="entry name" value="GH"/>
</dbReference>
<evidence type="ECO:0000256" key="3">
    <source>
        <dbReference type="ARBA" id="ARBA00023295"/>
    </source>
</evidence>
<dbReference type="Pfam" id="PF02922">
    <property type="entry name" value="CBM_48"/>
    <property type="match status" value="1"/>
</dbReference>
<dbReference type="SUPFAM" id="SSF51445">
    <property type="entry name" value="(Trans)glycosidases"/>
    <property type="match status" value="1"/>
</dbReference>
<feature type="domain" description="Glycosyl hydrolase family 13 catalytic" evidence="4">
    <location>
        <begin position="173"/>
        <end position="577"/>
    </location>
</feature>
<dbReference type="PANTHER" id="PTHR43002">
    <property type="entry name" value="GLYCOGEN DEBRANCHING ENZYME"/>
    <property type="match status" value="1"/>
</dbReference>
<dbReference type="OrthoDB" id="3236218at2"/>
<dbReference type="InterPro" id="IPR013780">
    <property type="entry name" value="Glyco_hydro_b"/>
</dbReference>
<dbReference type="SUPFAM" id="SSF81296">
    <property type="entry name" value="E set domains"/>
    <property type="match status" value="1"/>
</dbReference>